<dbReference type="GO" id="GO:0003677">
    <property type="term" value="F:DNA binding"/>
    <property type="evidence" value="ECO:0007669"/>
    <property type="project" value="UniProtKB-KW"/>
</dbReference>
<dbReference type="SUPFAM" id="SSF88659">
    <property type="entry name" value="Sigma3 and sigma4 domains of RNA polymerase sigma factors"/>
    <property type="match status" value="1"/>
</dbReference>
<dbReference type="Gene3D" id="1.10.10.10">
    <property type="entry name" value="Winged helix-like DNA-binding domain superfamily/Winged helix DNA-binding domain"/>
    <property type="match status" value="1"/>
</dbReference>
<dbReference type="Pfam" id="PF04542">
    <property type="entry name" value="Sigma70_r2"/>
    <property type="match status" value="1"/>
</dbReference>
<feature type="domain" description="RNA polymerase sigma-70 region 4" evidence="7">
    <location>
        <begin position="133"/>
        <end position="180"/>
    </location>
</feature>
<dbReference type="CDD" id="cd06171">
    <property type="entry name" value="Sigma70_r4"/>
    <property type="match status" value="1"/>
</dbReference>
<comment type="similarity">
    <text evidence="1">Belongs to the sigma-70 factor family. ECF subfamily.</text>
</comment>
<evidence type="ECO:0000256" key="5">
    <source>
        <dbReference type="ARBA" id="ARBA00023163"/>
    </source>
</evidence>
<dbReference type="InterPro" id="IPR013324">
    <property type="entry name" value="RNA_pol_sigma_r3/r4-like"/>
</dbReference>
<evidence type="ECO:0000256" key="1">
    <source>
        <dbReference type="ARBA" id="ARBA00010641"/>
    </source>
</evidence>
<evidence type="ECO:0000313" key="8">
    <source>
        <dbReference type="EMBL" id="KAE8762408.1"/>
    </source>
</evidence>
<keyword evidence="4" id="KW-0238">DNA-binding</keyword>
<dbReference type="SUPFAM" id="SSF88946">
    <property type="entry name" value="Sigma2 domain of RNA polymerase sigma factors"/>
    <property type="match status" value="1"/>
</dbReference>
<evidence type="ECO:0000256" key="3">
    <source>
        <dbReference type="ARBA" id="ARBA00023082"/>
    </source>
</evidence>
<keyword evidence="3" id="KW-0731">Sigma factor</keyword>
<keyword evidence="9" id="KW-1185">Reference proteome</keyword>
<organism evidence="8 9">
    <name type="scientific">Georgenia thermotolerans</name>
    <dbReference type="NCBI Taxonomy" id="527326"/>
    <lineage>
        <taxon>Bacteria</taxon>
        <taxon>Bacillati</taxon>
        <taxon>Actinomycetota</taxon>
        <taxon>Actinomycetes</taxon>
        <taxon>Micrococcales</taxon>
        <taxon>Bogoriellaceae</taxon>
        <taxon>Georgenia</taxon>
    </lineage>
</organism>
<dbReference type="GO" id="GO:0016987">
    <property type="term" value="F:sigma factor activity"/>
    <property type="evidence" value="ECO:0007669"/>
    <property type="project" value="UniProtKB-KW"/>
</dbReference>
<reference evidence="8 9" key="1">
    <citation type="submission" date="2019-10" db="EMBL/GenBank/DDBJ databases">
        <title>Georgenia wutianyii sp. nov. and Georgenia yuyongxinii sp. nov. isolated from plateau pika (Ochotona curzoniae) in the Qinghai-Tibet plateau of China.</title>
        <authorList>
            <person name="Tian Z."/>
        </authorList>
    </citation>
    <scope>NUCLEOTIDE SEQUENCE [LARGE SCALE GENOMIC DNA]</scope>
    <source>
        <strain evidence="8 9">DSM 21501</strain>
    </source>
</reference>
<dbReference type="OrthoDB" id="5243766at2"/>
<evidence type="ECO:0000256" key="2">
    <source>
        <dbReference type="ARBA" id="ARBA00023015"/>
    </source>
</evidence>
<name>A0A7J5UJ48_9MICO</name>
<dbReference type="Pfam" id="PF04545">
    <property type="entry name" value="Sigma70_r4"/>
    <property type="match status" value="1"/>
</dbReference>
<dbReference type="InterPro" id="IPR013325">
    <property type="entry name" value="RNA_pol_sigma_r2"/>
</dbReference>
<dbReference type="GO" id="GO:0006352">
    <property type="term" value="P:DNA-templated transcription initiation"/>
    <property type="evidence" value="ECO:0007669"/>
    <property type="project" value="InterPro"/>
</dbReference>
<dbReference type="InterPro" id="IPR039425">
    <property type="entry name" value="RNA_pol_sigma-70-like"/>
</dbReference>
<dbReference type="PANTHER" id="PTHR43133">
    <property type="entry name" value="RNA POLYMERASE ECF-TYPE SIGMA FACTO"/>
    <property type="match status" value="1"/>
</dbReference>
<dbReference type="NCBIfam" id="TIGR02937">
    <property type="entry name" value="sigma70-ECF"/>
    <property type="match status" value="1"/>
</dbReference>
<dbReference type="InterPro" id="IPR036388">
    <property type="entry name" value="WH-like_DNA-bd_sf"/>
</dbReference>
<dbReference type="InterPro" id="IPR007627">
    <property type="entry name" value="RNA_pol_sigma70_r2"/>
</dbReference>
<keyword evidence="5" id="KW-0804">Transcription</keyword>
<evidence type="ECO:0000256" key="4">
    <source>
        <dbReference type="ARBA" id="ARBA00023125"/>
    </source>
</evidence>
<dbReference type="InterPro" id="IPR007630">
    <property type="entry name" value="RNA_pol_sigma70_r4"/>
</dbReference>
<evidence type="ECO:0000259" key="6">
    <source>
        <dbReference type="Pfam" id="PF04542"/>
    </source>
</evidence>
<accession>A0A7J5UJ48</accession>
<comment type="caution">
    <text evidence="8">The sequence shown here is derived from an EMBL/GenBank/DDBJ whole genome shotgun (WGS) entry which is preliminary data.</text>
</comment>
<evidence type="ECO:0000313" key="9">
    <source>
        <dbReference type="Proteomes" id="UP000451860"/>
    </source>
</evidence>
<keyword evidence="2" id="KW-0805">Transcription regulation</keyword>
<dbReference type="Gene3D" id="1.10.1740.10">
    <property type="match status" value="1"/>
</dbReference>
<protein>
    <submittedName>
        <fullName evidence="8">Sigma-70 family RNA polymerase sigma factor</fullName>
    </submittedName>
</protein>
<sequence length="190" mass="20696">MGVRDVDEEAADDRLAEDFAAGRPSAVHAVYRRWSPLVYTIALRSLGSVADAEDATQQVFVAAWRGRAGYDPTRAPLASWLVGITRHVVADVHARRGRERRAQDAATAALHEPAAEPEDPARVVDRVVVADAVAGLGEPQRQILALAFYDDLTHAQIAERVGLPLGTVKSHIRRSLQRLRTRLEVADGPS</sequence>
<feature type="domain" description="RNA polymerase sigma-70 region 2" evidence="6">
    <location>
        <begin position="31"/>
        <end position="98"/>
    </location>
</feature>
<dbReference type="EMBL" id="WHJE01000177">
    <property type="protein sequence ID" value="KAE8762408.1"/>
    <property type="molecule type" value="Genomic_DNA"/>
</dbReference>
<dbReference type="AlphaFoldDB" id="A0A7J5UJ48"/>
<dbReference type="PANTHER" id="PTHR43133:SF62">
    <property type="entry name" value="RNA POLYMERASE SIGMA FACTOR SIGZ"/>
    <property type="match status" value="1"/>
</dbReference>
<proteinExistence type="inferred from homology"/>
<dbReference type="InterPro" id="IPR014284">
    <property type="entry name" value="RNA_pol_sigma-70_dom"/>
</dbReference>
<dbReference type="Proteomes" id="UP000451860">
    <property type="component" value="Unassembled WGS sequence"/>
</dbReference>
<gene>
    <name evidence="8" type="ORF">GB883_19545</name>
</gene>
<evidence type="ECO:0000259" key="7">
    <source>
        <dbReference type="Pfam" id="PF04545"/>
    </source>
</evidence>